<evidence type="ECO:0000256" key="1">
    <source>
        <dbReference type="ARBA" id="ARBA00010062"/>
    </source>
</evidence>
<feature type="signal peptide" evidence="3">
    <location>
        <begin position="1"/>
        <end position="21"/>
    </location>
</feature>
<organism evidence="5 6">
    <name type="scientific">Blautia intestinalis</name>
    <dbReference type="NCBI Taxonomy" id="2763028"/>
    <lineage>
        <taxon>Bacteria</taxon>
        <taxon>Bacillati</taxon>
        <taxon>Bacillota</taxon>
        <taxon>Clostridia</taxon>
        <taxon>Lachnospirales</taxon>
        <taxon>Lachnospiraceae</taxon>
        <taxon>Blautia</taxon>
    </lineage>
</organism>
<dbReference type="Pfam" id="PF13458">
    <property type="entry name" value="Peripla_BP_6"/>
    <property type="match status" value="1"/>
</dbReference>
<evidence type="ECO:0000256" key="3">
    <source>
        <dbReference type="SAM" id="SignalP"/>
    </source>
</evidence>
<comment type="caution">
    <text evidence="5">The sequence shown here is derived from an EMBL/GenBank/DDBJ whole genome shotgun (WGS) entry which is preliminary data.</text>
</comment>
<keyword evidence="2 3" id="KW-0732">Signal</keyword>
<protein>
    <submittedName>
        <fullName evidence="5">ABC transporter substrate-binding protein</fullName>
    </submittedName>
</protein>
<gene>
    <name evidence="5" type="ORF">H8Z79_08555</name>
</gene>
<reference evidence="5 6" key="1">
    <citation type="submission" date="2020-08" db="EMBL/GenBank/DDBJ databases">
        <title>Genome public.</title>
        <authorList>
            <person name="Liu C."/>
            <person name="Sun Q."/>
        </authorList>
    </citation>
    <scope>NUCLEOTIDE SEQUENCE [LARGE SCALE GENOMIC DNA]</scope>
    <source>
        <strain evidence="5 6">27-44</strain>
    </source>
</reference>
<evidence type="ECO:0000259" key="4">
    <source>
        <dbReference type="Pfam" id="PF13458"/>
    </source>
</evidence>
<evidence type="ECO:0000313" key="5">
    <source>
        <dbReference type="EMBL" id="MBC5740510.1"/>
    </source>
</evidence>
<feature type="domain" description="Leucine-binding protein" evidence="4">
    <location>
        <begin position="35"/>
        <end position="394"/>
    </location>
</feature>
<dbReference type="EMBL" id="JACOQE010000004">
    <property type="protein sequence ID" value="MBC5740510.1"/>
    <property type="molecule type" value="Genomic_DNA"/>
</dbReference>
<dbReference type="RefSeq" id="WP_015543336.1">
    <property type="nucleotide sequence ID" value="NZ_JACOQE010000004.1"/>
</dbReference>
<dbReference type="CDD" id="cd06340">
    <property type="entry name" value="PBP1_ABC_ligand_binding-like"/>
    <property type="match status" value="1"/>
</dbReference>
<dbReference type="PANTHER" id="PTHR30483">
    <property type="entry name" value="LEUCINE-SPECIFIC-BINDING PROTEIN"/>
    <property type="match status" value="1"/>
</dbReference>
<evidence type="ECO:0000256" key="2">
    <source>
        <dbReference type="ARBA" id="ARBA00022729"/>
    </source>
</evidence>
<dbReference type="InterPro" id="IPR028081">
    <property type="entry name" value="Leu-bd"/>
</dbReference>
<accession>A0ABR7I1W6</accession>
<sequence>MKCKKVIAGLMAGVLASMSLASGAVSVMADAEDDPIKVGCVFPITGNNADQGVFNVDGCQFAIDYINENGGIKSLGGRKLELVSYDNQSDADQSKSAAERLINENPDIVAVTGAASSSFVLPMLPVFEKNGMPFLTAQVSESITNQGYQHVFRFGSTGGSFAEYQVKFLEWLNEQYGLGISKVGIVYEDTEWGISNTSGAVNAIEESVKNDSGLEIAYNESFTAGSSDLTNIVVGLKQAGCEVVFPTCYTQDAKLLFNTMKSMNYSPLIIGGGGGFLYPSFGEELGELVDGVVSVSGHNYDIQTITGNEEIADIGEKFEEEYGYFMPEQSTSAFSAIYLIAQALENAASTDHEAVTEELRKLTCPAATPGGDVTFDETGANTNAHAVIVQWQKGDDDVYRTRCVFPDTEAGADFQLTEDLKAMQK</sequence>
<dbReference type="Gene3D" id="3.40.50.2300">
    <property type="match status" value="2"/>
</dbReference>
<dbReference type="InterPro" id="IPR028082">
    <property type="entry name" value="Peripla_BP_I"/>
</dbReference>
<keyword evidence="6" id="KW-1185">Reference proteome</keyword>
<dbReference type="InterPro" id="IPR051010">
    <property type="entry name" value="BCAA_transport"/>
</dbReference>
<comment type="similarity">
    <text evidence="1">Belongs to the leucine-binding protein family.</text>
</comment>
<evidence type="ECO:0000313" key="6">
    <source>
        <dbReference type="Proteomes" id="UP000633936"/>
    </source>
</evidence>
<dbReference type="Proteomes" id="UP000633936">
    <property type="component" value="Unassembled WGS sequence"/>
</dbReference>
<dbReference type="SUPFAM" id="SSF53822">
    <property type="entry name" value="Periplasmic binding protein-like I"/>
    <property type="match status" value="1"/>
</dbReference>
<name>A0ABR7I1W6_9FIRM</name>
<feature type="chain" id="PRO_5046423592" evidence="3">
    <location>
        <begin position="22"/>
        <end position="425"/>
    </location>
</feature>
<proteinExistence type="inferred from homology"/>